<keyword evidence="1" id="KW-0472">Membrane</keyword>
<accession>A0ABQ1WNP4</accession>
<feature type="transmembrane region" description="Helical" evidence="1">
    <location>
        <begin position="152"/>
        <end position="174"/>
    </location>
</feature>
<sequence length="202" mass="23304">MERSIENIWKEGFESDKSFKLPVVKDLYNQKSKLIIEKIKASSRKDNISLIPMTVLLFGLFIFLGKILLGVYIGFLLVLLFIFNKRMLKRLDQMDLTANTYLYLTSYYSKLKETQKFYTSLVGIGLPVITIPGYWMYFWGTPVMSDFMSLDLIFQILIVLATAVILSGLGVLCYKLSTQLLYAKSITRLEEIINDMEALMKN</sequence>
<gene>
    <name evidence="2" type="ORF">GCM10011532_19710</name>
</gene>
<protein>
    <submittedName>
        <fullName evidence="2">Uncharacterized protein</fullName>
    </submittedName>
</protein>
<comment type="caution">
    <text evidence="2">The sequence shown here is derived from an EMBL/GenBank/DDBJ whole genome shotgun (WGS) entry which is preliminary data.</text>
</comment>
<evidence type="ECO:0000313" key="3">
    <source>
        <dbReference type="Proteomes" id="UP000605733"/>
    </source>
</evidence>
<dbReference type="Proteomes" id="UP000605733">
    <property type="component" value="Unassembled WGS sequence"/>
</dbReference>
<evidence type="ECO:0000313" key="2">
    <source>
        <dbReference type="EMBL" id="GGG36087.1"/>
    </source>
</evidence>
<feature type="transmembrane region" description="Helical" evidence="1">
    <location>
        <begin position="50"/>
        <end position="83"/>
    </location>
</feature>
<keyword evidence="3" id="KW-1185">Reference proteome</keyword>
<dbReference type="EMBL" id="BMIX01000003">
    <property type="protein sequence ID" value="GGG36087.1"/>
    <property type="molecule type" value="Genomic_DNA"/>
</dbReference>
<organism evidence="2 3">
    <name type="scientific">Christiangramia forsetii</name>
    <dbReference type="NCBI Taxonomy" id="411153"/>
    <lineage>
        <taxon>Bacteria</taxon>
        <taxon>Pseudomonadati</taxon>
        <taxon>Bacteroidota</taxon>
        <taxon>Flavobacteriia</taxon>
        <taxon>Flavobacteriales</taxon>
        <taxon>Flavobacteriaceae</taxon>
        <taxon>Christiangramia</taxon>
    </lineage>
</organism>
<reference evidence="3" key="1">
    <citation type="journal article" date="2019" name="Int. J. Syst. Evol. Microbiol.">
        <title>The Global Catalogue of Microorganisms (GCM) 10K type strain sequencing project: providing services to taxonomists for standard genome sequencing and annotation.</title>
        <authorList>
            <consortium name="The Broad Institute Genomics Platform"/>
            <consortium name="The Broad Institute Genome Sequencing Center for Infectious Disease"/>
            <person name="Wu L."/>
            <person name="Ma J."/>
        </authorList>
    </citation>
    <scope>NUCLEOTIDE SEQUENCE [LARGE SCALE GENOMIC DNA]</scope>
    <source>
        <strain evidence="3">CGMCC 1.15422</strain>
    </source>
</reference>
<proteinExistence type="predicted"/>
<feature type="transmembrane region" description="Helical" evidence="1">
    <location>
        <begin position="117"/>
        <end position="140"/>
    </location>
</feature>
<keyword evidence="1" id="KW-0812">Transmembrane</keyword>
<evidence type="ECO:0000256" key="1">
    <source>
        <dbReference type="SAM" id="Phobius"/>
    </source>
</evidence>
<keyword evidence="1" id="KW-1133">Transmembrane helix</keyword>
<dbReference type="RefSeq" id="WP_011708104.1">
    <property type="nucleotide sequence ID" value="NZ_BMIX01000003.1"/>
</dbReference>
<name>A0ABQ1WNP4_9FLAO</name>